<name>A0ABV0Z1E5_9TELE</name>
<comment type="caution">
    <text evidence="1">The sequence shown here is derived from an EMBL/GenBank/DDBJ whole genome shotgun (WGS) entry which is preliminary data.</text>
</comment>
<protein>
    <submittedName>
        <fullName evidence="1">Uncharacterized protein</fullName>
    </submittedName>
</protein>
<proteinExistence type="predicted"/>
<gene>
    <name evidence="1" type="ORF">AMECASPLE_020675</name>
</gene>
<dbReference type="EMBL" id="JAHRIP010048763">
    <property type="protein sequence ID" value="MEQ2299994.1"/>
    <property type="molecule type" value="Genomic_DNA"/>
</dbReference>
<sequence length="80" mass="9265">MSLCVQSVHAAHAKPFHACFCHHLPKNQHWCHCFAMISVTLFGQHRHLFSTYQAINLIVFLIKKHGPVPYKALVDLRFEI</sequence>
<evidence type="ECO:0000313" key="2">
    <source>
        <dbReference type="Proteomes" id="UP001469553"/>
    </source>
</evidence>
<dbReference type="Proteomes" id="UP001469553">
    <property type="component" value="Unassembled WGS sequence"/>
</dbReference>
<reference evidence="1 2" key="1">
    <citation type="submission" date="2021-06" db="EMBL/GenBank/DDBJ databases">
        <authorList>
            <person name="Palmer J.M."/>
        </authorList>
    </citation>
    <scope>NUCLEOTIDE SEQUENCE [LARGE SCALE GENOMIC DNA]</scope>
    <source>
        <strain evidence="1 2">AS_MEX2019</strain>
        <tissue evidence="1">Muscle</tissue>
    </source>
</reference>
<keyword evidence="2" id="KW-1185">Reference proteome</keyword>
<organism evidence="1 2">
    <name type="scientific">Ameca splendens</name>
    <dbReference type="NCBI Taxonomy" id="208324"/>
    <lineage>
        <taxon>Eukaryota</taxon>
        <taxon>Metazoa</taxon>
        <taxon>Chordata</taxon>
        <taxon>Craniata</taxon>
        <taxon>Vertebrata</taxon>
        <taxon>Euteleostomi</taxon>
        <taxon>Actinopterygii</taxon>
        <taxon>Neopterygii</taxon>
        <taxon>Teleostei</taxon>
        <taxon>Neoteleostei</taxon>
        <taxon>Acanthomorphata</taxon>
        <taxon>Ovalentaria</taxon>
        <taxon>Atherinomorphae</taxon>
        <taxon>Cyprinodontiformes</taxon>
        <taxon>Goodeidae</taxon>
        <taxon>Ameca</taxon>
    </lineage>
</organism>
<evidence type="ECO:0000313" key="1">
    <source>
        <dbReference type="EMBL" id="MEQ2299994.1"/>
    </source>
</evidence>
<accession>A0ABV0Z1E5</accession>